<keyword evidence="7 9" id="KW-0472">Membrane</keyword>
<dbReference type="Pfam" id="PF02653">
    <property type="entry name" value="BPD_transp_2"/>
    <property type="match status" value="1"/>
</dbReference>
<feature type="transmembrane region" description="Helical" evidence="9">
    <location>
        <begin position="58"/>
        <end position="79"/>
    </location>
</feature>
<feature type="transmembrane region" description="Helical" evidence="9">
    <location>
        <begin position="219"/>
        <end position="249"/>
    </location>
</feature>
<feature type="transmembrane region" description="Helical" evidence="9">
    <location>
        <begin position="6"/>
        <end position="27"/>
    </location>
</feature>
<dbReference type="EMBL" id="SOJT01000093">
    <property type="protein sequence ID" value="TET29174.1"/>
    <property type="molecule type" value="Genomic_DNA"/>
</dbReference>
<dbReference type="GO" id="GO:0006865">
    <property type="term" value="P:amino acid transport"/>
    <property type="evidence" value="ECO:0007669"/>
    <property type="project" value="UniProtKB-KW"/>
</dbReference>
<evidence type="ECO:0000256" key="7">
    <source>
        <dbReference type="ARBA" id="ARBA00023136"/>
    </source>
</evidence>
<keyword evidence="4 9" id="KW-0812">Transmembrane</keyword>
<organism evidence="10 11">
    <name type="scientific">Aerophobetes bacterium</name>
    <dbReference type="NCBI Taxonomy" id="2030807"/>
    <lineage>
        <taxon>Bacteria</taxon>
        <taxon>Candidatus Aerophobota</taxon>
    </lineage>
</organism>
<comment type="similarity">
    <text evidence="8">Belongs to the binding-protein-dependent transport system permease family. LivHM subfamily.</text>
</comment>
<keyword evidence="5" id="KW-0029">Amino-acid transport</keyword>
<protein>
    <submittedName>
        <fullName evidence="10">Branched-chain amino acid ABC transporter permease</fullName>
    </submittedName>
</protein>
<proteinExistence type="inferred from homology"/>
<dbReference type="GO" id="GO:0022857">
    <property type="term" value="F:transmembrane transporter activity"/>
    <property type="evidence" value="ECO:0007669"/>
    <property type="project" value="InterPro"/>
</dbReference>
<evidence type="ECO:0000256" key="2">
    <source>
        <dbReference type="ARBA" id="ARBA00022448"/>
    </source>
</evidence>
<keyword evidence="2" id="KW-0813">Transport</keyword>
<feature type="transmembrane region" description="Helical" evidence="9">
    <location>
        <begin position="261"/>
        <end position="279"/>
    </location>
</feature>
<evidence type="ECO:0000256" key="6">
    <source>
        <dbReference type="ARBA" id="ARBA00022989"/>
    </source>
</evidence>
<dbReference type="AlphaFoldDB" id="A0A523TFR9"/>
<dbReference type="CDD" id="cd06582">
    <property type="entry name" value="TM_PBP1_LivH_like"/>
    <property type="match status" value="1"/>
</dbReference>
<dbReference type="Proteomes" id="UP000316517">
    <property type="component" value="Unassembled WGS sequence"/>
</dbReference>
<dbReference type="PANTHER" id="PTHR11795:SF445">
    <property type="entry name" value="AMINO ACID ABC TRANSPORTER PERMEASE PROTEIN"/>
    <property type="match status" value="1"/>
</dbReference>
<sequence>MILNGIITGLIMGGILSLPVLGVAVIYGITGIPNFAIGVIGVFGGFLTWYFLSFNMGIAILVGVVFCFAIGYIIQRILLTPISERGGDSTLFFIVTVSLGFVFEGLMRAIFPRPSISLALPRIGTINIAGVTVEGFKIFALLFALGTLVIIRLLEEHTEIGKSWQATSQNLKLAKLIGIKTNRVFSIASGIGCALACVGAIFWGSLYNLNLMTGWDLGFLGFIIAVVGGIGNIWGGIISALIMGMVMSFSGYLLGGMWQSVILYFIVILVLIVAPKGILGSERSL</sequence>
<evidence type="ECO:0000313" key="10">
    <source>
        <dbReference type="EMBL" id="TET29174.1"/>
    </source>
</evidence>
<name>A0A523TFR9_UNCAE</name>
<feature type="transmembrane region" description="Helical" evidence="9">
    <location>
        <begin position="34"/>
        <end position="52"/>
    </location>
</feature>
<evidence type="ECO:0000313" key="11">
    <source>
        <dbReference type="Proteomes" id="UP000316517"/>
    </source>
</evidence>
<gene>
    <name evidence="10" type="ORF">E3J68_02100</name>
</gene>
<accession>A0A523TFR9</accession>
<evidence type="ECO:0000256" key="4">
    <source>
        <dbReference type="ARBA" id="ARBA00022692"/>
    </source>
</evidence>
<evidence type="ECO:0000256" key="5">
    <source>
        <dbReference type="ARBA" id="ARBA00022970"/>
    </source>
</evidence>
<keyword evidence="3" id="KW-1003">Cell membrane</keyword>
<feature type="transmembrane region" description="Helical" evidence="9">
    <location>
        <begin position="91"/>
        <end position="111"/>
    </location>
</feature>
<evidence type="ECO:0000256" key="1">
    <source>
        <dbReference type="ARBA" id="ARBA00004651"/>
    </source>
</evidence>
<dbReference type="InterPro" id="IPR052157">
    <property type="entry name" value="BCAA_transport_permease"/>
</dbReference>
<feature type="transmembrane region" description="Helical" evidence="9">
    <location>
        <begin position="184"/>
        <end position="207"/>
    </location>
</feature>
<evidence type="ECO:0000256" key="3">
    <source>
        <dbReference type="ARBA" id="ARBA00022475"/>
    </source>
</evidence>
<feature type="transmembrane region" description="Helical" evidence="9">
    <location>
        <begin position="136"/>
        <end position="154"/>
    </location>
</feature>
<comment type="caution">
    <text evidence="10">The sequence shown here is derived from an EMBL/GenBank/DDBJ whole genome shotgun (WGS) entry which is preliminary data.</text>
</comment>
<evidence type="ECO:0000256" key="9">
    <source>
        <dbReference type="SAM" id="Phobius"/>
    </source>
</evidence>
<keyword evidence="6 9" id="KW-1133">Transmembrane helix</keyword>
<reference evidence="10 11" key="1">
    <citation type="submission" date="2019-03" db="EMBL/GenBank/DDBJ databases">
        <title>Metabolic potential of uncultured bacteria and archaea associated with petroleum seepage in deep-sea sediments.</title>
        <authorList>
            <person name="Dong X."/>
            <person name="Hubert C."/>
        </authorList>
    </citation>
    <scope>NUCLEOTIDE SEQUENCE [LARGE SCALE GENOMIC DNA]</scope>
    <source>
        <strain evidence="10">E44_bin3</strain>
    </source>
</reference>
<dbReference type="InterPro" id="IPR001851">
    <property type="entry name" value="ABC_transp_permease"/>
</dbReference>
<evidence type="ECO:0000256" key="8">
    <source>
        <dbReference type="ARBA" id="ARBA00037998"/>
    </source>
</evidence>
<dbReference type="PANTHER" id="PTHR11795">
    <property type="entry name" value="BRANCHED-CHAIN AMINO ACID TRANSPORT SYSTEM PERMEASE PROTEIN LIVH"/>
    <property type="match status" value="1"/>
</dbReference>
<comment type="subcellular location">
    <subcellularLocation>
        <location evidence="1">Cell membrane</location>
        <topology evidence="1">Multi-pass membrane protein</topology>
    </subcellularLocation>
</comment>
<dbReference type="GO" id="GO:0005886">
    <property type="term" value="C:plasma membrane"/>
    <property type="evidence" value="ECO:0007669"/>
    <property type="project" value="UniProtKB-SubCell"/>
</dbReference>